<gene>
    <name evidence="1" type="ORF">BJ138DRAFT_974228</name>
</gene>
<organism evidence="1 2">
    <name type="scientific">Hygrophoropsis aurantiaca</name>
    <dbReference type="NCBI Taxonomy" id="72124"/>
    <lineage>
        <taxon>Eukaryota</taxon>
        <taxon>Fungi</taxon>
        <taxon>Dikarya</taxon>
        <taxon>Basidiomycota</taxon>
        <taxon>Agaricomycotina</taxon>
        <taxon>Agaricomycetes</taxon>
        <taxon>Agaricomycetidae</taxon>
        <taxon>Boletales</taxon>
        <taxon>Coniophorineae</taxon>
        <taxon>Hygrophoropsidaceae</taxon>
        <taxon>Hygrophoropsis</taxon>
    </lineage>
</organism>
<proteinExistence type="predicted"/>
<sequence>MLRAQSAVVSGSVALHYFDPSEQWRPDDMDIYVPARRSNRVLHFLCTAGYYPVDRGRVDKPDYQENCGFTSVVTVCNGDKTIDVISARGHISYAPVFRFHLSAVMNFFSADGFFCAYPNLTTDKRALYNRSSFVEGEPTPSTVKAYIKYAHRGYMLRQSP</sequence>
<accession>A0ACB7ZYY7</accession>
<name>A0ACB7ZYY7_9AGAM</name>
<reference evidence="1" key="1">
    <citation type="journal article" date="2021" name="New Phytol.">
        <title>Evolutionary innovations through gain and loss of genes in the ectomycorrhizal Boletales.</title>
        <authorList>
            <person name="Wu G."/>
            <person name="Miyauchi S."/>
            <person name="Morin E."/>
            <person name="Kuo A."/>
            <person name="Drula E."/>
            <person name="Varga T."/>
            <person name="Kohler A."/>
            <person name="Feng B."/>
            <person name="Cao Y."/>
            <person name="Lipzen A."/>
            <person name="Daum C."/>
            <person name="Hundley H."/>
            <person name="Pangilinan J."/>
            <person name="Johnson J."/>
            <person name="Barry K."/>
            <person name="LaButti K."/>
            <person name="Ng V."/>
            <person name="Ahrendt S."/>
            <person name="Min B."/>
            <person name="Choi I.G."/>
            <person name="Park H."/>
            <person name="Plett J.M."/>
            <person name="Magnuson J."/>
            <person name="Spatafora J.W."/>
            <person name="Nagy L.G."/>
            <person name="Henrissat B."/>
            <person name="Grigoriev I.V."/>
            <person name="Yang Z.L."/>
            <person name="Xu J."/>
            <person name="Martin F.M."/>
        </authorList>
    </citation>
    <scope>NUCLEOTIDE SEQUENCE</scope>
    <source>
        <strain evidence="1">ATCC 28755</strain>
    </source>
</reference>
<evidence type="ECO:0000313" key="2">
    <source>
        <dbReference type="Proteomes" id="UP000790377"/>
    </source>
</evidence>
<keyword evidence="2" id="KW-1185">Reference proteome</keyword>
<dbReference type="EMBL" id="MU268111">
    <property type="protein sequence ID" value="KAH7905867.1"/>
    <property type="molecule type" value="Genomic_DNA"/>
</dbReference>
<dbReference type="Proteomes" id="UP000790377">
    <property type="component" value="Unassembled WGS sequence"/>
</dbReference>
<feature type="non-terminal residue" evidence="1">
    <location>
        <position position="160"/>
    </location>
</feature>
<evidence type="ECO:0000313" key="1">
    <source>
        <dbReference type="EMBL" id="KAH7905867.1"/>
    </source>
</evidence>
<protein>
    <submittedName>
        <fullName evidence="1">Uncharacterized protein</fullName>
    </submittedName>
</protein>
<comment type="caution">
    <text evidence="1">The sequence shown here is derived from an EMBL/GenBank/DDBJ whole genome shotgun (WGS) entry which is preliminary data.</text>
</comment>